<dbReference type="Proteomes" id="UP000638560">
    <property type="component" value="Unassembled WGS sequence"/>
</dbReference>
<gene>
    <name evidence="1" type="ORF">I0C86_15815</name>
</gene>
<accession>A0ABS0GW29</accession>
<reference evidence="1 2" key="1">
    <citation type="submission" date="2020-11" db="EMBL/GenBank/DDBJ databases">
        <title>A novel isolate from a Black sea contaminated sediment with potential to produce alkanes: Plantactinospora alkalitolerans sp. nov.</title>
        <authorList>
            <person name="Carro L."/>
            <person name="Veyisoglu A."/>
            <person name="Guven K."/>
            <person name="Schumann P."/>
            <person name="Klenk H.-P."/>
            <person name="Sahin N."/>
        </authorList>
    </citation>
    <scope>NUCLEOTIDE SEQUENCE [LARGE SCALE GENOMIC DNA]</scope>
    <source>
        <strain evidence="1 2">S1510</strain>
    </source>
</reference>
<sequence length="116" mass="12885">RWYDTEPRYDVLHFQTSVDGGQNWTPVDVTFVGAGRRWTAEGSVTGYGGRRWWQAFAEVPVGTTDLRWSYVTDGSSRGRGVYVDHLLVAGTNGLLFHGEGADADRFTATGWTPART</sequence>
<evidence type="ECO:0000313" key="2">
    <source>
        <dbReference type="Proteomes" id="UP000638560"/>
    </source>
</evidence>
<organism evidence="1 2">
    <name type="scientific">Plantactinospora alkalitolerans</name>
    <dbReference type="NCBI Taxonomy" id="2789879"/>
    <lineage>
        <taxon>Bacteria</taxon>
        <taxon>Bacillati</taxon>
        <taxon>Actinomycetota</taxon>
        <taxon>Actinomycetes</taxon>
        <taxon>Micromonosporales</taxon>
        <taxon>Micromonosporaceae</taxon>
        <taxon>Plantactinospora</taxon>
    </lineage>
</organism>
<comment type="caution">
    <text evidence="1">The sequence shown here is derived from an EMBL/GenBank/DDBJ whole genome shotgun (WGS) entry which is preliminary data.</text>
</comment>
<proteinExistence type="predicted"/>
<keyword evidence="2" id="KW-1185">Reference proteome</keyword>
<protein>
    <submittedName>
        <fullName evidence="1">Immune inhibitor A</fullName>
    </submittedName>
</protein>
<name>A0ABS0GW29_9ACTN</name>
<feature type="non-terminal residue" evidence="1">
    <location>
        <position position="1"/>
    </location>
</feature>
<dbReference type="EMBL" id="JADPUN010000155">
    <property type="protein sequence ID" value="MBF9130414.1"/>
    <property type="molecule type" value="Genomic_DNA"/>
</dbReference>
<evidence type="ECO:0000313" key="1">
    <source>
        <dbReference type="EMBL" id="MBF9130414.1"/>
    </source>
</evidence>
<dbReference type="Pfam" id="PF20773">
    <property type="entry name" value="InhA-like_MAM"/>
    <property type="match status" value="1"/>
</dbReference>